<evidence type="ECO:0000313" key="1">
    <source>
        <dbReference type="EMBL" id="BCZ80306.1"/>
    </source>
</evidence>
<reference evidence="1 2" key="1">
    <citation type="journal article" date="2022" name="Front. Microbiol.">
        <title>Identification and characterization of a novel class of self-sufficient cytochrome P450 hydroxylase involved in cyclohexanecarboxylate degradation in Paraburkholderia terrae strain KU-64.</title>
        <authorList>
            <person name="Yamamoto T."/>
            <person name="Hasegawa Y."/>
            <person name="Iwaki H."/>
        </authorList>
    </citation>
    <scope>NUCLEOTIDE SEQUENCE [LARGE SCALE GENOMIC DNA]</scope>
    <source>
        <strain evidence="1 2">KU-64</strain>
    </source>
</reference>
<accession>A0ABN6JHM8</accession>
<gene>
    <name evidence="1" type="ORF">PTKU64_39810</name>
</gene>
<dbReference type="EMBL" id="AP024956">
    <property type="protein sequence ID" value="BCZ80306.1"/>
    <property type="molecule type" value="Genomic_DNA"/>
</dbReference>
<sequence length="118" mass="12287">MSTPVTAANTQPVPQDRLYTSQAGDFGTVTVTRDSGFTGGGVAVTVTASIDGTPAAAVRTGERATLYVPAGEHIISAKAPMNTRKDRELVVKAAQIKAYRISIDNVNATLDISPTLPD</sequence>
<organism evidence="1 2">
    <name type="scientific">Paraburkholderia terrae</name>
    <dbReference type="NCBI Taxonomy" id="311230"/>
    <lineage>
        <taxon>Bacteria</taxon>
        <taxon>Pseudomonadati</taxon>
        <taxon>Pseudomonadota</taxon>
        <taxon>Betaproteobacteria</taxon>
        <taxon>Burkholderiales</taxon>
        <taxon>Burkholderiaceae</taxon>
        <taxon>Paraburkholderia</taxon>
    </lineage>
</organism>
<dbReference type="Proteomes" id="UP001319874">
    <property type="component" value="Chromosome 2"/>
</dbReference>
<keyword evidence="2" id="KW-1185">Reference proteome</keyword>
<name>A0ABN6JHM8_9BURK</name>
<dbReference type="RefSeq" id="WP_229514927.1">
    <property type="nucleotide sequence ID" value="NZ_AP024956.1"/>
</dbReference>
<proteinExistence type="predicted"/>
<protein>
    <submittedName>
        <fullName evidence="1">Uncharacterized protein</fullName>
    </submittedName>
</protein>
<evidence type="ECO:0000313" key="2">
    <source>
        <dbReference type="Proteomes" id="UP001319874"/>
    </source>
</evidence>